<evidence type="ECO:0000256" key="3">
    <source>
        <dbReference type="SAM" id="MobiDB-lite"/>
    </source>
</evidence>
<protein>
    <submittedName>
        <fullName evidence="6">Remorin-like</fullName>
    </submittedName>
</protein>
<reference evidence="6" key="1">
    <citation type="submission" date="2025-08" db="UniProtKB">
        <authorList>
            <consortium name="RefSeq"/>
        </authorList>
    </citation>
    <scope>IDENTIFICATION</scope>
    <source>
        <tissue evidence="6">Leaf</tissue>
    </source>
</reference>
<keyword evidence="2" id="KW-0175">Coiled coil</keyword>
<accession>A0A8B8QWV0</accession>
<feature type="region of interest" description="Disordered" evidence="3">
    <location>
        <begin position="38"/>
        <end position="60"/>
    </location>
</feature>
<dbReference type="PANTHER" id="PTHR31775:SF29">
    <property type="entry name" value="REMORIN C-TERMINAL DOMAIN-CONTAINING PROTEIN"/>
    <property type="match status" value="1"/>
</dbReference>
<dbReference type="InterPro" id="IPR005516">
    <property type="entry name" value="Remorin_C"/>
</dbReference>
<comment type="similarity">
    <text evidence="1">Belongs to the remorin family.</text>
</comment>
<dbReference type="Proteomes" id="UP000827889">
    <property type="component" value="Chromosome 9"/>
</dbReference>
<evidence type="ECO:0000259" key="4">
    <source>
        <dbReference type="Pfam" id="PF03763"/>
    </source>
</evidence>
<dbReference type="AlphaFoldDB" id="A0A8B8QWV0"/>
<feature type="domain" description="Remorin C-terminal" evidence="4">
    <location>
        <begin position="103"/>
        <end position="208"/>
    </location>
</feature>
<dbReference type="GeneID" id="115756131"/>
<dbReference type="RefSeq" id="XP_030551681.2">
    <property type="nucleotide sequence ID" value="XM_030695821.2"/>
</dbReference>
<evidence type="ECO:0000313" key="6">
    <source>
        <dbReference type="RefSeq" id="XP_030551681.2"/>
    </source>
</evidence>
<dbReference type="KEGG" id="rarg:115756131"/>
<organism evidence="5 6">
    <name type="scientific">Rhodamnia argentea</name>
    <dbReference type="NCBI Taxonomy" id="178133"/>
    <lineage>
        <taxon>Eukaryota</taxon>
        <taxon>Viridiplantae</taxon>
        <taxon>Streptophyta</taxon>
        <taxon>Embryophyta</taxon>
        <taxon>Tracheophyta</taxon>
        <taxon>Spermatophyta</taxon>
        <taxon>Magnoliopsida</taxon>
        <taxon>eudicotyledons</taxon>
        <taxon>Gunneridae</taxon>
        <taxon>Pentapetalae</taxon>
        <taxon>rosids</taxon>
        <taxon>malvids</taxon>
        <taxon>Myrtales</taxon>
        <taxon>Myrtaceae</taxon>
        <taxon>Myrtoideae</taxon>
        <taxon>Myrteae</taxon>
        <taxon>Australasian group</taxon>
        <taxon>Rhodamnia</taxon>
    </lineage>
</organism>
<dbReference type="Pfam" id="PF03763">
    <property type="entry name" value="Remorin_C"/>
    <property type="match status" value="1"/>
</dbReference>
<proteinExistence type="inferred from homology"/>
<name>A0A8B8QWV0_9MYRT</name>
<feature type="coiled-coil region" evidence="2">
    <location>
        <begin position="138"/>
        <end position="177"/>
    </location>
</feature>
<dbReference type="PANTHER" id="PTHR31775">
    <property type="entry name" value="OS02G0117200 PROTEIN"/>
    <property type="match status" value="1"/>
</dbReference>
<evidence type="ECO:0000256" key="2">
    <source>
        <dbReference type="SAM" id="Coils"/>
    </source>
</evidence>
<keyword evidence="5" id="KW-1185">Reference proteome</keyword>
<sequence>MIQMQQIPNLAHFVVYFILFSRVPVAKLKDYVMEEEVEKEAGRTDAPEAPPEPENGAQEKIVISAPNKKVAFVADDEITDAVEKGSGDQTEGDGVLAQVETEKRLALIRAWEESEKSKAESRAYKKLTITGSWENTQIASVEARIKEIEEETEKKKAEQAEKIRNRLVEIHKEAEVKKATIEVKRGEDIIKVQEAAAKFRATGYVPRKLLRCFGS</sequence>
<gene>
    <name evidence="6" type="primary">LOC115756131</name>
</gene>
<evidence type="ECO:0000313" key="5">
    <source>
        <dbReference type="Proteomes" id="UP000827889"/>
    </source>
</evidence>
<evidence type="ECO:0000256" key="1">
    <source>
        <dbReference type="ARBA" id="ARBA00005711"/>
    </source>
</evidence>